<dbReference type="PROSITE" id="PS50109">
    <property type="entry name" value="HIS_KIN"/>
    <property type="match status" value="1"/>
</dbReference>
<name>A0ABU8MEI4_9PSEU</name>
<keyword evidence="1" id="KW-0808">Transferase</keyword>
<reference evidence="5 6" key="1">
    <citation type="submission" date="2024-03" db="EMBL/GenBank/DDBJ databases">
        <title>Actinomycetospora sp. OC33-EN07, a novel actinomycete isolated from wild orchid (Aerides multiflora).</title>
        <authorList>
            <person name="Suriyachadkun C."/>
        </authorList>
    </citation>
    <scope>NUCLEOTIDE SEQUENCE [LARGE SCALE GENOMIC DNA]</scope>
    <source>
        <strain evidence="5 6">OC33-EN07</strain>
    </source>
</reference>
<dbReference type="RefSeq" id="WP_337706973.1">
    <property type="nucleotide sequence ID" value="NZ_JBBEGM010000019.1"/>
</dbReference>
<accession>A0ABU8MEI4</accession>
<evidence type="ECO:0000259" key="4">
    <source>
        <dbReference type="PROSITE" id="PS50109"/>
    </source>
</evidence>
<protein>
    <submittedName>
        <fullName evidence="5">ATP-binding protein</fullName>
    </submittedName>
</protein>
<dbReference type="Gene3D" id="1.20.5.1930">
    <property type="match status" value="1"/>
</dbReference>
<dbReference type="PANTHER" id="PTHR24421">
    <property type="entry name" value="NITRATE/NITRITE SENSOR PROTEIN NARX-RELATED"/>
    <property type="match status" value="1"/>
</dbReference>
<dbReference type="InterPro" id="IPR003018">
    <property type="entry name" value="GAF"/>
</dbReference>
<dbReference type="SMART" id="SM00065">
    <property type="entry name" value="GAF"/>
    <property type="match status" value="1"/>
</dbReference>
<evidence type="ECO:0000256" key="2">
    <source>
        <dbReference type="ARBA" id="ARBA00022777"/>
    </source>
</evidence>
<dbReference type="InterPro" id="IPR003594">
    <property type="entry name" value="HATPase_dom"/>
</dbReference>
<dbReference type="InterPro" id="IPR050482">
    <property type="entry name" value="Sensor_HK_TwoCompSys"/>
</dbReference>
<dbReference type="EMBL" id="JBBEGM010000019">
    <property type="protein sequence ID" value="MEJ2865601.1"/>
    <property type="molecule type" value="Genomic_DNA"/>
</dbReference>
<dbReference type="SUPFAM" id="SSF55874">
    <property type="entry name" value="ATPase domain of HSP90 chaperone/DNA topoisomerase II/histidine kinase"/>
    <property type="match status" value="1"/>
</dbReference>
<dbReference type="GO" id="GO:0005524">
    <property type="term" value="F:ATP binding"/>
    <property type="evidence" value="ECO:0007669"/>
    <property type="project" value="UniProtKB-KW"/>
</dbReference>
<evidence type="ECO:0000256" key="3">
    <source>
        <dbReference type="ARBA" id="ARBA00023012"/>
    </source>
</evidence>
<evidence type="ECO:0000256" key="1">
    <source>
        <dbReference type="ARBA" id="ARBA00022679"/>
    </source>
</evidence>
<dbReference type="InterPro" id="IPR036890">
    <property type="entry name" value="HATPase_C_sf"/>
</dbReference>
<keyword evidence="6" id="KW-1185">Reference proteome</keyword>
<keyword evidence="5" id="KW-0067">ATP-binding</keyword>
<sequence>MCYSVKSIEDVRRLVVATRGLAGLSGTPALIATACRRLVELVDTDVVAVALVEGADTLVVGASAGTVGLEGMRLPEGPGLGWRALRRAMVTTTGDCAADPDADDLARAVAGDGVRGLGAVPVTWGGHWLGVLYAGKRGRRVSPHTTLLMNEFAASLAPLLVGTVRAEQAGRIAVADERRRIAEELHDTAGQLLFRISMSAKEIQQGAADTDGTVAAARAIELAAAEASGYLRRAMHSLLPADDALPVTLRRDVAAFAARAGITAELVTLGEPVPAPADVEGVLVAVLREALHNVEKHAGAGAVLVSLAYRPGEVTLGVEDDGKGLPDDLALHPVPRRGEGQGLTGLGLPGLLQRVAGVGGELVLDGNDDGGTSLRVRVPTGRAA</sequence>
<dbReference type="PROSITE" id="PS51257">
    <property type="entry name" value="PROKAR_LIPOPROTEIN"/>
    <property type="match status" value="1"/>
</dbReference>
<dbReference type="SUPFAM" id="SSF55781">
    <property type="entry name" value="GAF domain-like"/>
    <property type="match status" value="1"/>
</dbReference>
<dbReference type="Pfam" id="PF01590">
    <property type="entry name" value="GAF"/>
    <property type="match status" value="1"/>
</dbReference>
<organism evidence="5 6">
    <name type="scientific">Actinomycetospora flava</name>
    <dbReference type="NCBI Taxonomy" id="3129232"/>
    <lineage>
        <taxon>Bacteria</taxon>
        <taxon>Bacillati</taxon>
        <taxon>Actinomycetota</taxon>
        <taxon>Actinomycetes</taxon>
        <taxon>Pseudonocardiales</taxon>
        <taxon>Pseudonocardiaceae</taxon>
        <taxon>Actinomycetospora</taxon>
    </lineage>
</organism>
<keyword evidence="2" id="KW-0418">Kinase</keyword>
<dbReference type="CDD" id="cd16917">
    <property type="entry name" value="HATPase_UhpB-NarQ-NarX-like"/>
    <property type="match status" value="1"/>
</dbReference>
<dbReference type="InterPro" id="IPR029016">
    <property type="entry name" value="GAF-like_dom_sf"/>
</dbReference>
<keyword evidence="3" id="KW-0902">Two-component regulatory system</keyword>
<dbReference type="Proteomes" id="UP001369736">
    <property type="component" value="Unassembled WGS sequence"/>
</dbReference>
<dbReference type="Gene3D" id="3.30.565.10">
    <property type="entry name" value="Histidine kinase-like ATPase, C-terminal domain"/>
    <property type="match status" value="1"/>
</dbReference>
<dbReference type="InterPro" id="IPR011712">
    <property type="entry name" value="Sig_transdc_His_kin_sub3_dim/P"/>
</dbReference>
<proteinExistence type="predicted"/>
<dbReference type="Pfam" id="PF07730">
    <property type="entry name" value="HisKA_3"/>
    <property type="match status" value="1"/>
</dbReference>
<dbReference type="Gene3D" id="3.30.450.40">
    <property type="match status" value="1"/>
</dbReference>
<evidence type="ECO:0000313" key="6">
    <source>
        <dbReference type="Proteomes" id="UP001369736"/>
    </source>
</evidence>
<comment type="caution">
    <text evidence="5">The sequence shown here is derived from an EMBL/GenBank/DDBJ whole genome shotgun (WGS) entry which is preliminary data.</text>
</comment>
<evidence type="ECO:0000313" key="5">
    <source>
        <dbReference type="EMBL" id="MEJ2865601.1"/>
    </source>
</evidence>
<feature type="domain" description="Histidine kinase" evidence="4">
    <location>
        <begin position="283"/>
        <end position="382"/>
    </location>
</feature>
<dbReference type="Pfam" id="PF02518">
    <property type="entry name" value="HATPase_c"/>
    <property type="match status" value="1"/>
</dbReference>
<keyword evidence="5" id="KW-0547">Nucleotide-binding</keyword>
<dbReference type="SMART" id="SM00387">
    <property type="entry name" value="HATPase_c"/>
    <property type="match status" value="1"/>
</dbReference>
<dbReference type="InterPro" id="IPR005467">
    <property type="entry name" value="His_kinase_dom"/>
</dbReference>
<gene>
    <name evidence="5" type="ORF">WCD58_30890</name>
</gene>